<dbReference type="OrthoDB" id="3048627at2759"/>
<accession>A0A9P5NBX0</accession>
<dbReference type="InterPro" id="IPR032675">
    <property type="entry name" value="LRR_dom_sf"/>
</dbReference>
<comment type="caution">
    <text evidence="1">The sequence shown here is derived from an EMBL/GenBank/DDBJ whole genome shotgun (WGS) entry which is preliminary data.</text>
</comment>
<protein>
    <submittedName>
        <fullName evidence="1">Uncharacterized protein</fullName>
    </submittedName>
</protein>
<gene>
    <name evidence="1" type="ORF">CPB84DRAFT_261105</name>
</gene>
<dbReference type="SUPFAM" id="SSF52047">
    <property type="entry name" value="RNI-like"/>
    <property type="match status" value="1"/>
</dbReference>
<evidence type="ECO:0000313" key="2">
    <source>
        <dbReference type="Proteomes" id="UP000724874"/>
    </source>
</evidence>
<sequence length="192" mass="22471">MMEEFFNVTFGSSLCSLYLIDTPITYESLPVVHHLRLERVPDLGYDFNRALCRFFGHRLDIIDCEWLTDAHLEHIANHCEPLHRLYITDCPKITVAGLKSLFPFASNLFLIRTKRRTAKKIRTVIMGVTRCPSLNVMMRQTTCSWPALLVLKGHPESFYSPIHRLQITGHPKKLSKSDRQWFQKRVKVFHFN</sequence>
<reference evidence="1" key="1">
    <citation type="submission" date="2020-11" db="EMBL/GenBank/DDBJ databases">
        <authorList>
            <consortium name="DOE Joint Genome Institute"/>
            <person name="Ahrendt S."/>
            <person name="Riley R."/>
            <person name="Andreopoulos W."/>
            <person name="LaButti K."/>
            <person name="Pangilinan J."/>
            <person name="Ruiz-duenas F.J."/>
            <person name="Barrasa J.M."/>
            <person name="Sanchez-Garcia M."/>
            <person name="Camarero S."/>
            <person name="Miyauchi S."/>
            <person name="Serrano A."/>
            <person name="Linde D."/>
            <person name="Babiker R."/>
            <person name="Drula E."/>
            <person name="Ayuso-Fernandez I."/>
            <person name="Pacheco R."/>
            <person name="Padilla G."/>
            <person name="Ferreira P."/>
            <person name="Barriuso J."/>
            <person name="Kellner H."/>
            <person name="Castanera R."/>
            <person name="Alfaro M."/>
            <person name="Ramirez L."/>
            <person name="Pisabarro A.G."/>
            <person name="Kuo A."/>
            <person name="Tritt A."/>
            <person name="Lipzen A."/>
            <person name="He G."/>
            <person name="Yan M."/>
            <person name="Ng V."/>
            <person name="Cullen D."/>
            <person name="Martin F."/>
            <person name="Rosso M.-N."/>
            <person name="Henrissat B."/>
            <person name="Hibbett D."/>
            <person name="Martinez A.T."/>
            <person name="Grigoriev I.V."/>
        </authorList>
    </citation>
    <scope>NUCLEOTIDE SEQUENCE</scope>
    <source>
        <strain evidence="1">AH 44721</strain>
    </source>
</reference>
<dbReference type="Gene3D" id="3.80.10.10">
    <property type="entry name" value="Ribonuclease Inhibitor"/>
    <property type="match status" value="1"/>
</dbReference>
<evidence type="ECO:0000313" key="1">
    <source>
        <dbReference type="EMBL" id="KAF8880923.1"/>
    </source>
</evidence>
<dbReference type="AlphaFoldDB" id="A0A9P5NBX0"/>
<name>A0A9P5NBX0_GYMJU</name>
<proteinExistence type="predicted"/>
<organism evidence="1 2">
    <name type="scientific">Gymnopilus junonius</name>
    <name type="common">Spectacular rustgill mushroom</name>
    <name type="synonym">Gymnopilus spectabilis subsp. junonius</name>
    <dbReference type="NCBI Taxonomy" id="109634"/>
    <lineage>
        <taxon>Eukaryota</taxon>
        <taxon>Fungi</taxon>
        <taxon>Dikarya</taxon>
        <taxon>Basidiomycota</taxon>
        <taxon>Agaricomycotina</taxon>
        <taxon>Agaricomycetes</taxon>
        <taxon>Agaricomycetidae</taxon>
        <taxon>Agaricales</taxon>
        <taxon>Agaricineae</taxon>
        <taxon>Hymenogastraceae</taxon>
        <taxon>Gymnopilus</taxon>
    </lineage>
</organism>
<dbReference type="Proteomes" id="UP000724874">
    <property type="component" value="Unassembled WGS sequence"/>
</dbReference>
<dbReference type="EMBL" id="JADNYJ010000136">
    <property type="protein sequence ID" value="KAF8880923.1"/>
    <property type="molecule type" value="Genomic_DNA"/>
</dbReference>
<keyword evidence="2" id="KW-1185">Reference proteome</keyword>